<feature type="region of interest" description="Disordered" evidence="1">
    <location>
        <begin position="932"/>
        <end position="1013"/>
    </location>
</feature>
<evidence type="ECO:0000256" key="1">
    <source>
        <dbReference type="SAM" id="MobiDB-lite"/>
    </source>
</evidence>
<feature type="non-terminal residue" evidence="3">
    <location>
        <position position="1"/>
    </location>
</feature>
<evidence type="ECO:0000256" key="2">
    <source>
        <dbReference type="SAM" id="Phobius"/>
    </source>
</evidence>
<feature type="transmembrane region" description="Helical" evidence="2">
    <location>
        <begin position="1358"/>
        <end position="1380"/>
    </location>
</feature>
<name>A0A1Q9E5P4_SYMMI</name>
<comment type="caution">
    <text evidence="3">The sequence shown here is derived from an EMBL/GenBank/DDBJ whole genome shotgun (WGS) entry which is preliminary data.</text>
</comment>
<evidence type="ECO:0000313" key="3">
    <source>
        <dbReference type="EMBL" id="OLQ02723.1"/>
    </source>
</evidence>
<gene>
    <name evidence="3" type="ORF">AK812_SmicGene14383</name>
</gene>
<keyword evidence="4" id="KW-1185">Reference proteome</keyword>
<feature type="region of interest" description="Disordered" evidence="1">
    <location>
        <begin position="1112"/>
        <end position="1140"/>
    </location>
</feature>
<protein>
    <submittedName>
        <fullName evidence="3">Uncharacterized protein</fullName>
    </submittedName>
</protein>
<proteinExistence type="predicted"/>
<feature type="compositionally biased region" description="Basic and acidic residues" evidence="1">
    <location>
        <begin position="943"/>
        <end position="974"/>
    </location>
</feature>
<feature type="compositionally biased region" description="Low complexity" evidence="1">
    <location>
        <begin position="975"/>
        <end position="988"/>
    </location>
</feature>
<reference evidence="3 4" key="1">
    <citation type="submission" date="2016-02" db="EMBL/GenBank/DDBJ databases">
        <title>Genome analysis of coral dinoflagellate symbionts highlights evolutionary adaptations to a symbiotic lifestyle.</title>
        <authorList>
            <person name="Aranda M."/>
            <person name="Li Y."/>
            <person name="Liew Y.J."/>
            <person name="Baumgarten S."/>
            <person name="Simakov O."/>
            <person name="Wilson M."/>
            <person name="Piel J."/>
            <person name="Ashoor H."/>
            <person name="Bougouffa S."/>
            <person name="Bajic V.B."/>
            <person name="Ryu T."/>
            <person name="Ravasi T."/>
            <person name="Bayer T."/>
            <person name="Micklem G."/>
            <person name="Kim H."/>
            <person name="Bhak J."/>
            <person name="Lajeunesse T.C."/>
            <person name="Voolstra C.R."/>
        </authorList>
    </citation>
    <scope>NUCLEOTIDE SEQUENCE [LARGE SCALE GENOMIC DNA]</scope>
    <source>
        <strain evidence="3 4">CCMP2467</strain>
    </source>
</reference>
<dbReference type="EMBL" id="LSRX01000256">
    <property type="protein sequence ID" value="OLQ02723.1"/>
    <property type="molecule type" value="Genomic_DNA"/>
</dbReference>
<accession>A0A1Q9E5P4</accession>
<keyword evidence="2" id="KW-1133">Transmembrane helix</keyword>
<dbReference type="OrthoDB" id="429414at2759"/>
<keyword evidence="2" id="KW-0812">Transmembrane</keyword>
<sequence length="1651" mass="185866">VLPEYITLKDVEVVLLKVLRRVRDKYSTSKVSRDQFVTQNSKKFEQVYKTADFDQAVLEQNLKAVDLGTAHGCQQLFIARPPASRTAINQWGSIPAVDSVSREESLRLKEEAKEVSSYTYGLCEKINSAAEDCSLTPAEQVNLGRIFSFLPIPAQTEVTCEDVEAELSKQVPVDEDSEGDIELFYLRASIKSQARLRALAQKANIPLRDPSYFSQDGNCAEERGHWAAGTSAWKLLSEQEREDARAVDFTSHVPLVSWFIAAPIAVADKSVLNPKATEGEFEKKLEILQSLKEAPLLFGMDAEELEQSLNSDCAHWLSATKKPESGKFEKPRLFTTASASLKAGFRQFDANARLLSSLEAACLPGKSSAVVDHELSKHDDELKKERGFALTLSADVSAWSTNHKRFLVKYQHRMLGASVGLSPDLWEKLIDKTAYHALDPKTGKRSPIKWEDGTFQGFSVFSDTSLHKALWDQLSALKTEGVISQRIRSLIYMDDVISSAISATGPLDTPEKVAALKSKILKEFEVQTGMLVDSTKSVTGFRKWIFLNKIYVSGIVLPSFTKLLTRPKVLYGSLTGMSDLIRSTMAFSKDLFEARMNPFLAYALQSQLVLCFLEERELNYDENGRKLEPLETLLKATRPLSLKGLSAMPFRVLAKVQSKDTAAEHIFDITSMSFVLKRFLAGENALRIRSEELEMLRKSSVSADKEVAVVLKILQSSPARRKSPQGYSTRSIFDAGVGCSDPRGWLTSEIHKKMKKEAGSPLWRDLLTRTWNDGAQFQQMLLDRCKGMDGSLVESIRSVFPDKVLREFLGKLTSERLLRELFRSGERISLKRRYLVRSEALCKKVFQSSSNLAFSTGDMEAPKTEDMVQSLENLRLESLNSFDLNFKNLAWPHPGSYLLVDTIPQGTARSSWNLVQLPEELSIFALTGPGADSGSYLGEDEGRDERGGRGGRRDERYLEAARRRQPRSRSERIAARSAASTASAGARTGRSREPPAVTRETRHLAPRGPRAPPMTVGDATCFWLHTMGLRDGPSTNTTRALDPANHAGRARALREVRAEDVVVVMTGLLRTMAMLMVELSQLMMLRIQPMLPNEGDEEVEVEVDDEEMWMQTNLQPHPKKRQREPEEAEAEEERLYREDVEKERAAAEAQQMEREQEEMEQSARDEELYRQHQAAVYRDWEWWLIQNPPSPMQRRLRTVVTLTHGNASECLSSSVPLVRGQPVEIHFSLTEQQVAREIPGDRVAPTAEMGSDPGQPDERLHHRRYVDWCRGLITNHEVVAELGDTMLDMFWSQWLVETDEVTLDAEQATGEGADGAEERQDSDEYSMMDSCGKEVDSGFWELLLKWTSLALCFLVKHILLVVVLAMARSTFAVALVVLMLPATARRNKDDLFTMEAGNSEAGDLQAEIESWLSDRWSVGLSPSDAQWWAKKESWYMETCGATLPYLKKLYSVLSDRLKMAYPPSEAVKLMFEYAKKQLDPDQLFAMYSVLVDRLRLSQQESRSRAPELLEKDAASAELSSLYSFLVDGSGMRIQVWAQKYSMTAAAAGCEAAVVASFEKQAYRYAEDGIYYTASQPLGRDEVAEDGRAYSASQFHEFFKFGWTKWNAAKWATQRRIAEDGTVYTLEEFAEHYKSEWQQMLGSFTSPSQARS</sequence>
<organism evidence="3 4">
    <name type="scientific">Symbiodinium microadriaticum</name>
    <name type="common">Dinoflagellate</name>
    <name type="synonym">Zooxanthella microadriatica</name>
    <dbReference type="NCBI Taxonomy" id="2951"/>
    <lineage>
        <taxon>Eukaryota</taxon>
        <taxon>Sar</taxon>
        <taxon>Alveolata</taxon>
        <taxon>Dinophyceae</taxon>
        <taxon>Suessiales</taxon>
        <taxon>Symbiodiniaceae</taxon>
        <taxon>Symbiodinium</taxon>
    </lineage>
</organism>
<evidence type="ECO:0000313" key="4">
    <source>
        <dbReference type="Proteomes" id="UP000186817"/>
    </source>
</evidence>
<dbReference type="Proteomes" id="UP000186817">
    <property type="component" value="Unassembled WGS sequence"/>
</dbReference>
<keyword evidence="2" id="KW-0472">Membrane</keyword>